<accession>X1IGA8</accession>
<proteinExistence type="predicted"/>
<comment type="caution">
    <text evidence="1">The sequence shown here is derived from an EMBL/GenBank/DDBJ whole genome shotgun (WGS) entry which is preliminary data.</text>
</comment>
<evidence type="ECO:0000313" key="1">
    <source>
        <dbReference type="EMBL" id="GAH80747.1"/>
    </source>
</evidence>
<protein>
    <submittedName>
        <fullName evidence="1">Uncharacterized protein</fullName>
    </submittedName>
</protein>
<sequence length="52" mass="5828">MSVQDNTYLNLLVDPIHVLEGSINFNVLDTPDLATGSHYGITWWGVQKVPEE</sequence>
<organism evidence="1">
    <name type="scientific">marine sediment metagenome</name>
    <dbReference type="NCBI Taxonomy" id="412755"/>
    <lineage>
        <taxon>unclassified sequences</taxon>
        <taxon>metagenomes</taxon>
        <taxon>ecological metagenomes</taxon>
    </lineage>
</organism>
<dbReference type="AlphaFoldDB" id="X1IGA8"/>
<dbReference type="EMBL" id="BARU01042059">
    <property type="protein sequence ID" value="GAH80747.1"/>
    <property type="molecule type" value="Genomic_DNA"/>
</dbReference>
<reference evidence="1" key="1">
    <citation type="journal article" date="2014" name="Front. Microbiol.">
        <title>High frequency of phylogenetically diverse reductive dehalogenase-homologous genes in deep subseafloor sedimentary metagenomes.</title>
        <authorList>
            <person name="Kawai M."/>
            <person name="Futagami T."/>
            <person name="Toyoda A."/>
            <person name="Takaki Y."/>
            <person name="Nishi S."/>
            <person name="Hori S."/>
            <person name="Arai W."/>
            <person name="Tsubouchi T."/>
            <person name="Morono Y."/>
            <person name="Uchiyama I."/>
            <person name="Ito T."/>
            <person name="Fujiyama A."/>
            <person name="Inagaki F."/>
            <person name="Takami H."/>
        </authorList>
    </citation>
    <scope>NUCLEOTIDE SEQUENCE</scope>
    <source>
        <strain evidence="1">Expedition CK06-06</strain>
    </source>
</reference>
<name>X1IGA8_9ZZZZ</name>
<gene>
    <name evidence="1" type="ORF">S03H2_64700</name>
</gene>